<evidence type="ECO:0000313" key="5">
    <source>
        <dbReference type="Proteomes" id="UP000230638"/>
    </source>
</evidence>
<gene>
    <name evidence="4" type="ORF">COW88_00275</name>
</gene>
<dbReference type="PROSITE" id="PS51841">
    <property type="entry name" value="LTD"/>
    <property type="match status" value="1"/>
</dbReference>
<feature type="domain" description="LTD" evidence="3">
    <location>
        <begin position="618"/>
        <end position="736"/>
    </location>
</feature>
<comment type="caution">
    <text evidence="4">The sequence shown here is derived from an EMBL/GenBank/DDBJ whole genome shotgun (WGS) entry which is preliminary data.</text>
</comment>
<feature type="compositionally biased region" description="Acidic residues" evidence="1">
    <location>
        <begin position="485"/>
        <end position="530"/>
    </location>
</feature>
<dbReference type="Proteomes" id="UP000230638">
    <property type="component" value="Unassembled WGS sequence"/>
</dbReference>
<proteinExistence type="predicted"/>
<name>A0A2H0CX61_9BACT</name>
<dbReference type="InterPro" id="IPR001322">
    <property type="entry name" value="Lamin_tail_dom"/>
</dbReference>
<dbReference type="InterPro" id="IPR011050">
    <property type="entry name" value="Pectin_lyase_fold/virulence"/>
</dbReference>
<protein>
    <recommendedName>
        <fullName evidence="3">LTD domain-containing protein</fullName>
    </recommendedName>
</protein>
<feature type="region of interest" description="Disordered" evidence="1">
    <location>
        <begin position="416"/>
        <end position="452"/>
    </location>
</feature>
<dbReference type="AlphaFoldDB" id="A0A2H0CX61"/>
<evidence type="ECO:0000256" key="1">
    <source>
        <dbReference type="SAM" id="MobiDB-lite"/>
    </source>
</evidence>
<evidence type="ECO:0000313" key="4">
    <source>
        <dbReference type="EMBL" id="PIP73998.1"/>
    </source>
</evidence>
<dbReference type="GO" id="GO:0016788">
    <property type="term" value="F:hydrolase activity, acting on ester bonds"/>
    <property type="evidence" value="ECO:0007669"/>
    <property type="project" value="InterPro"/>
</dbReference>
<feature type="region of interest" description="Disordered" evidence="1">
    <location>
        <begin position="485"/>
        <end position="541"/>
    </location>
</feature>
<evidence type="ECO:0000259" key="3">
    <source>
        <dbReference type="PROSITE" id="PS51841"/>
    </source>
</evidence>
<evidence type="ECO:0000256" key="2">
    <source>
        <dbReference type="SAM" id="SignalP"/>
    </source>
</evidence>
<reference evidence="4 5" key="1">
    <citation type="submission" date="2017-09" db="EMBL/GenBank/DDBJ databases">
        <title>Depth-based differentiation of microbial function through sediment-hosted aquifers and enrichment of novel symbionts in the deep terrestrial subsurface.</title>
        <authorList>
            <person name="Probst A.J."/>
            <person name="Ladd B."/>
            <person name="Jarett J.K."/>
            <person name="Geller-Mcgrath D.E."/>
            <person name="Sieber C.M."/>
            <person name="Emerson J.B."/>
            <person name="Anantharaman K."/>
            <person name="Thomas B.C."/>
            <person name="Malmstrom R."/>
            <person name="Stieglmeier M."/>
            <person name="Klingl A."/>
            <person name="Woyke T."/>
            <person name="Ryan C.M."/>
            <person name="Banfield J.F."/>
        </authorList>
    </citation>
    <scope>NUCLEOTIDE SEQUENCE [LARGE SCALE GENOMIC DNA]</scope>
    <source>
        <strain evidence="4">CG22_combo_CG10-13_8_21_14_all_47_15</strain>
    </source>
</reference>
<dbReference type="EMBL" id="PCTL01000001">
    <property type="protein sequence ID" value="PIP73998.1"/>
    <property type="molecule type" value="Genomic_DNA"/>
</dbReference>
<dbReference type="Gene3D" id="1.10.575.10">
    <property type="entry name" value="P1 Nuclease"/>
    <property type="match status" value="1"/>
</dbReference>
<feature type="chain" id="PRO_5013769216" description="LTD domain-containing protein" evidence="2">
    <location>
        <begin position="19"/>
        <end position="1231"/>
    </location>
</feature>
<dbReference type="SUPFAM" id="SSF48537">
    <property type="entry name" value="Phospholipase C/P1 nuclease"/>
    <property type="match status" value="1"/>
</dbReference>
<sequence length="1231" mass="129903">MFSSIFLAAIFLPLFSYAYSQQTTHPALTDEIVDFFNFSYTDALLSADEKRFLIEGSTEEDSPETRVVNHFYDPVRNVGLKTFGGLTAKNWAENTRAQAVFSNLAGIGFISGLFSAESDYSWERAIYEYAHGSSERGLRGLGHILHLIEDMTVPPHVRDDAHPPAFDFGSPYEKWTARFTPENTDIAMNLIAAQRKPIILPTLSDYFDVIAHFTNENFFSKDTIFDEKYNQPNIIKQYKKLLSDGQYHIFGQSYLNEEQYTLVEIQPIFDFDRGEFLNIYTIKDPDYIVISDYWSVLSRQAVLHGAGVMKLFFDEVERERETFALYEKNKSFFAKVRGNIASVFAKVRENIAGVFGASNVSGIGEGSVPAEQSDGGASADLTEAHELAAVLAVLEENAALLARSVAVAQARDGDIAQSESAEAGDMEDVPLPDGVAGDGLDDAAEGQDTSGGFVWVPKATTLYPGFGGGGGVSTALGKKGTVELELEPESADESDFEPDQEPAEEPEPAAEPEPEPSAEPDPEPEPELDPDTTPPDTPELFVAGCEDFLSDDACLVIGTEFLASWTKPADTDYFLLTIDGVVASTIATSTTVSVADGETTVLSIAAYDASGNLSSAVSKTVVTNRMPIVINEIAWMGTGASSADEWIELKNRTNRAISFDSGAWFLRATDGAPSTPLSGIIPAGGYYLIERTDDDTVSDISADLVTPFSGSGGSSGLSNTGEVLVLERVSGVATTTIDKTPDCGGWCFGNLSRKRTMERYDENASGADTANWGTALGEFIRNGSDARGVPISGTPKSRNSISYQIANGAVLASDKTLTQAHSPYIIGRNGLTISAGATLSLEPGTVVKLVNLGSPSLAVDGALVAAGTDAMPVVFTSFLDDTYSGDTNGDGLCDVGNASSTASCPVAGVWGRIHLRGPAGASSFTHTFIRYGGAWFTGIPGTYRAVVVDDGADATFDFVMIEYSGGHGLSMVSSEGSVAHSTFRYNKKDGESAGMFVAGGAPAISGSEFSDNTYGIRISGSGGLVSGNTFIGNVTAVRADGLPGGFSGNVGSGNITNGINLSDSIATVGATTTLGANGLPYLIKITDASVPAGSALVVESGATLKFQGRRLIVSGHMQVAGVASTPVVFTSAFDDSDGNDATGNGASVGTVSGMQGIVLEPGSSSSISDAEFRFMHTALSYLDSPITLADVRFVNNRLAVAANAKTLAHTIIVSGVTFEDNVSTTSPSGLW</sequence>
<accession>A0A2H0CX61</accession>
<dbReference type="SUPFAM" id="SSF51126">
    <property type="entry name" value="Pectin lyase-like"/>
    <property type="match status" value="1"/>
</dbReference>
<feature type="signal peptide" evidence="2">
    <location>
        <begin position="1"/>
        <end position="18"/>
    </location>
</feature>
<organism evidence="4 5">
    <name type="scientific">Candidatus Lloydbacteria bacterium CG22_combo_CG10-13_8_21_14_all_47_15</name>
    <dbReference type="NCBI Taxonomy" id="1974635"/>
    <lineage>
        <taxon>Bacteria</taxon>
        <taxon>Candidatus Lloydiibacteriota</taxon>
    </lineage>
</organism>
<keyword evidence="2" id="KW-0732">Signal</keyword>
<dbReference type="InterPro" id="IPR008947">
    <property type="entry name" value="PLipase_C/P1_nuclease_dom_sf"/>
</dbReference>